<gene>
    <name evidence="1" type="ORF">D1013_14015</name>
</gene>
<protein>
    <submittedName>
        <fullName evidence="1">Uncharacterized protein</fullName>
    </submittedName>
</protein>
<dbReference type="OrthoDB" id="1446823at2"/>
<name>A0A3G2L814_9FLAO</name>
<evidence type="ECO:0000313" key="2">
    <source>
        <dbReference type="Proteomes" id="UP000276309"/>
    </source>
</evidence>
<sequence>MIKYAVALLFSGALLHAQENVQVGDELEIGKSETRMYQHIELPRANFIIKRGGIANYKALKGEKVVVTSIKENEDGSKMIKIKRKNGHRFFGSHPVVAVNYEKALESGEILTQ</sequence>
<organism evidence="1 2">
    <name type="scientific">Euzebyella marina</name>
    <dbReference type="NCBI Taxonomy" id="1761453"/>
    <lineage>
        <taxon>Bacteria</taxon>
        <taxon>Pseudomonadati</taxon>
        <taxon>Bacteroidota</taxon>
        <taxon>Flavobacteriia</taxon>
        <taxon>Flavobacteriales</taxon>
        <taxon>Flavobacteriaceae</taxon>
        <taxon>Euzebyella</taxon>
    </lineage>
</organism>
<dbReference type="KEGG" id="emar:D1013_14015"/>
<dbReference type="AlphaFoldDB" id="A0A3G2L814"/>
<dbReference type="Proteomes" id="UP000276309">
    <property type="component" value="Chromosome"/>
</dbReference>
<keyword evidence="2" id="KW-1185">Reference proteome</keyword>
<proteinExistence type="predicted"/>
<evidence type="ECO:0000313" key="1">
    <source>
        <dbReference type="EMBL" id="AYN68417.1"/>
    </source>
</evidence>
<reference evidence="1 2" key="1">
    <citation type="submission" date="2018-08" db="EMBL/GenBank/DDBJ databases">
        <title>The reduced genetic potential of extracellular carbohydrate catabolism in Euzebyella marina RN62, a Flavobacteriia bacterium isolated from the hadal water.</title>
        <authorList>
            <person name="Xue C."/>
        </authorList>
    </citation>
    <scope>NUCLEOTIDE SEQUENCE [LARGE SCALE GENOMIC DNA]</scope>
    <source>
        <strain evidence="1 2">RN62</strain>
    </source>
</reference>
<accession>A0A3G2L814</accession>
<dbReference type="EMBL" id="CP032050">
    <property type="protein sequence ID" value="AYN68417.1"/>
    <property type="molecule type" value="Genomic_DNA"/>
</dbReference>
<dbReference type="RefSeq" id="WP_121849430.1">
    <property type="nucleotide sequence ID" value="NZ_CP032050.1"/>
</dbReference>